<reference evidence="10 11" key="1">
    <citation type="submission" date="2014-01" db="EMBL/GenBank/DDBJ databases">
        <title>Full genme sequencing of cellulolytic bacterium Gynuella sunshinyii YC6258T gen. nov., sp. nov.</title>
        <authorList>
            <person name="Khan H."/>
            <person name="Chung E.J."/>
            <person name="Chung Y.R."/>
        </authorList>
    </citation>
    <scope>NUCLEOTIDE SEQUENCE [LARGE SCALE GENOMIC DNA]</scope>
    <source>
        <strain evidence="10 11">YC6258</strain>
    </source>
</reference>
<evidence type="ECO:0000256" key="8">
    <source>
        <dbReference type="RuleBase" id="RU363032"/>
    </source>
</evidence>
<keyword evidence="11" id="KW-1185">Reference proteome</keyword>
<feature type="transmembrane region" description="Helical" evidence="8">
    <location>
        <begin position="278"/>
        <end position="297"/>
    </location>
</feature>
<evidence type="ECO:0000256" key="2">
    <source>
        <dbReference type="ARBA" id="ARBA00022448"/>
    </source>
</evidence>
<evidence type="ECO:0000256" key="6">
    <source>
        <dbReference type="ARBA" id="ARBA00023136"/>
    </source>
</evidence>
<evidence type="ECO:0000256" key="1">
    <source>
        <dbReference type="ARBA" id="ARBA00004651"/>
    </source>
</evidence>
<proteinExistence type="inferred from homology"/>
<dbReference type="PATRIC" id="fig|1445510.3.peg.2247"/>
<dbReference type="InterPro" id="IPR045621">
    <property type="entry name" value="BPD_transp_1_N"/>
</dbReference>
<evidence type="ECO:0000256" key="4">
    <source>
        <dbReference type="ARBA" id="ARBA00022692"/>
    </source>
</evidence>
<dbReference type="KEGG" id="gsn:YC6258_02291"/>
<evidence type="ECO:0000256" key="5">
    <source>
        <dbReference type="ARBA" id="ARBA00022989"/>
    </source>
</evidence>
<dbReference type="GO" id="GO:0005886">
    <property type="term" value="C:plasma membrane"/>
    <property type="evidence" value="ECO:0007669"/>
    <property type="project" value="UniProtKB-SubCell"/>
</dbReference>
<dbReference type="STRING" id="1445510.YC6258_02291"/>
<dbReference type="InterPro" id="IPR000515">
    <property type="entry name" value="MetI-like"/>
</dbReference>
<organism evidence="10 11">
    <name type="scientific">Gynuella sunshinyii YC6258</name>
    <dbReference type="NCBI Taxonomy" id="1445510"/>
    <lineage>
        <taxon>Bacteria</taxon>
        <taxon>Pseudomonadati</taxon>
        <taxon>Pseudomonadota</taxon>
        <taxon>Gammaproteobacteria</taxon>
        <taxon>Oceanospirillales</taxon>
        <taxon>Saccharospirillaceae</taxon>
        <taxon>Gynuella</taxon>
    </lineage>
</organism>
<evidence type="ECO:0000256" key="3">
    <source>
        <dbReference type="ARBA" id="ARBA00022475"/>
    </source>
</evidence>
<feature type="domain" description="ABC transmembrane type-1" evidence="9">
    <location>
        <begin position="100"/>
        <end position="297"/>
    </location>
</feature>
<sequence length="311" mass="33325">MSRMIVNRLLQAIMMAWSVGTLTFVLARSLPGDMAYKIAAGRYGEDAVSSAAAAAVRAELGLDRPAWEQYLSWLADLITLNLGNSLVSGAPVIEEIQHQLGHSLLLAVCALLLSAVIALPVGILSGLRPNGWLDYSALTLSTLTRAQPVFSLGLILILIFAMQLRWFPVAGFGHPVHLVLPSLALALSLAAISNRVIRGSVRNVAASAYYQFARVKGLGRGITFLRHGLRNMAVPIVAFMGIQLVGLIEGVVMIESLFAWPGIGHGLSHAVFSRDIPMLQGTALVMGILFVLLNTLVDASCRLLDPRGQQS</sequence>
<dbReference type="Pfam" id="PF00528">
    <property type="entry name" value="BPD_transp_1"/>
    <property type="match status" value="1"/>
</dbReference>
<evidence type="ECO:0000259" key="9">
    <source>
        <dbReference type="PROSITE" id="PS50928"/>
    </source>
</evidence>
<evidence type="ECO:0000313" key="10">
    <source>
        <dbReference type="EMBL" id="AJQ94329.1"/>
    </source>
</evidence>
<dbReference type="RefSeq" id="WP_044616880.1">
    <property type="nucleotide sequence ID" value="NZ_CP007142.1"/>
</dbReference>
<dbReference type="OrthoDB" id="9805855at2"/>
<feature type="transmembrane region" description="Helical" evidence="8">
    <location>
        <begin position="172"/>
        <end position="192"/>
    </location>
</feature>
<dbReference type="HOGENOM" id="CLU_036879_0_2_6"/>
<feature type="transmembrane region" description="Helical" evidence="8">
    <location>
        <begin position="148"/>
        <end position="166"/>
    </location>
</feature>
<keyword evidence="6 8" id="KW-0472">Membrane</keyword>
<feature type="transmembrane region" description="Helical" evidence="8">
    <location>
        <begin position="104"/>
        <end position="127"/>
    </location>
</feature>
<evidence type="ECO:0000313" key="11">
    <source>
        <dbReference type="Proteomes" id="UP000032266"/>
    </source>
</evidence>
<keyword evidence="2 8" id="KW-0813">Transport</keyword>
<comment type="similarity">
    <text evidence="7">Belongs to the binding-protein-dependent transport system permease family. OppBC subfamily.</text>
</comment>
<dbReference type="Proteomes" id="UP000032266">
    <property type="component" value="Chromosome"/>
</dbReference>
<dbReference type="PANTHER" id="PTHR43163:SF6">
    <property type="entry name" value="DIPEPTIDE TRANSPORT SYSTEM PERMEASE PROTEIN DPPB-RELATED"/>
    <property type="match status" value="1"/>
</dbReference>
<keyword evidence="5 8" id="KW-1133">Transmembrane helix</keyword>
<dbReference type="PROSITE" id="PS50928">
    <property type="entry name" value="ABC_TM1"/>
    <property type="match status" value="1"/>
</dbReference>
<evidence type="ECO:0000256" key="7">
    <source>
        <dbReference type="ARBA" id="ARBA00024202"/>
    </source>
</evidence>
<gene>
    <name evidence="10" type="ORF">YC6258_02291</name>
</gene>
<dbReference type="PANTHER" id="PTHR43163">
    <property type="entry name" value="DIPEPTIDE TRANSPORT SYSTEM PERMEASE PROTEIN DPPB-RELATED"/>
    <property type="match status" value="1"/>
</dbReference>
<name>A0A0C5VV90_9GAMM</name>
<dbReference type="GO" id="GO:0071916">
    <property type="term" value="F:dipeptide transmembrane transporter activity"/>
    <property type="evidence" value="ECO:0007669"/>
    <property type="project" value="TreeGrafter"/>
</dbReference>
<dbReference type="SUPFAM" id="SSF161098">
    <property type="entry name" value="MetI-like"/>
    <property type="match status" value="1"/>
</dbReference>
<feature type="transmembrane region" description="Helical" evidence="8">
    <location>
        <begin position="236"/>
        <end position="258"/>
    </location>
</feature>
<dbReference type="InterPro" id="IPR035906">
    <property type="entry name" value="MetI-like_sf"/>
</dbReference>
<keyword evidence="4 8" id="KW-0812">Transmembrane</keyword>
<keyword evidence="3" id="KW-1003">Cell membrane</keyword>
<comment type="subcellular location">
    <subcellularLocation>
        <location evidence="1 8">Cell membrane</location>
        <topology evidence="1 8">Multi-pass membrane protein</topology>
    </subcellularLocation>
</comment>
<protein>
    <submittedName>
        <fullName evidence="10">ABC-type dipeptide/oligopeptide/nickel transport system, permease component</fullName>
    </submittedName>
</protein>
<dbReference type="Pfam" id="PF19300">
    <property type="entry name" value="BPD_transp_1_N"/>
    <property type="match status" value="1"/>
</dbReference>
<dbReference type="Gene3D" id="1.10.3720.10">
    <property type="entry name" value="MetI-like"/>
    <property type="match status" value="1"/>
</dbReference>
<accession>A0A0C5VV90</accession>
<dbReference type="EMBL" id="CP007142">
    <property type="protein sequence ID" value="AJQ94329.1"/>
    <property type="molecule type" value="Genomic_DNA"/>
</dbReference>
<dbReference type="AlphaFoldDB" id="A0A0C5VV90"/>